<feature type="compositionally biased region" description="Low complexity" evidence="1">
    <location>
        <begin position="109"/>
        <end position="119"/>
    </location>
</feature>
<feature type="compositionally biased region" description="Basic and acidic residues" evidence="1">
    <location>
        <begin position="90"/>
        <end position="108"/>
    </location>
</feature>
<reference evidence="2 3" key="1">
    <citation type="journal article" date="2020" name="bioRxiv">
        <title>Whole genome comparisons of ergot fungi reveals the divergence and evolution of species within the genus Claviceps are the result of varying mechanisms driving genome evolution and host range expansion.</title>
        <authorList>
            <person name="Wyka S.A."/>
            <person name="Mondo S.J."/>
            <person name="Liu M."/>
            <person name="Dettman J."/>
            <person name="Nalam V."/>
            <person name="Broders K.D."/>
        </authorList>
    </citation>
    <scope>NUCLEOTIDE SEQUENCE [LARGE SCALE GENOMIC DNA]</scope>
    <source>
        <strain evidence="2 3">Clav52</strain>
    </source>
</reference>
<dbReference type="EMBL" id="SRRH01000012">
    <property type="protein sequence ID" value="KAG6303195.1"/>
    <property type="molecule type" value="Genomic_DNA"/>
</dbReference>
<sequence>MGDCTTILTYTLCGHKKHFRRPCRENIGSEGRQCSVANFHTTQQTTDKWPCKRCRASVKLPPIVNVAPNGTGTLQGDIDKDLQVKSVYEPTRHDRSGAIRRKDHEHRLPSPSSLFMSPLGKRMQSLDKCSSDYDAKDDVNKDLPVRSRAYFSRQPRVSSLLVAEEHLEGNRMPLPGLASAHHTKDDINKDLQVESVDERTRQEGIVPVYTKAAKE</sequence>
<protein>
    <submittedName>
        <fullName evidence="2">Uncharacterized protein</fullName>
    </submittedName>
</protein>
<dbReference type="AlphaFoldDB" id="A0A9P7U531"/>
<keyword evidence="3" id="KW-1185">Reference proteome</keyword>
<dbReference type="Proteomes" id="UP000707071">
    <property type="component" value="Unassembled WGS sequence"/>
</dbReference>
<evidence type="ECO:0000313" key="3">
    <source>
        <dbReference type="Proteomes" id="UP000707071"/>
    </source>
</evidence>
<feature type="region of interest" description="Disordered" evidence="1">
    <location>
        <begin position="90"/>
        <end position="119"/>
    </location>
</feature>
<organism evidence="2 3">
    <name type="scientific">Claviceps aff. purpurea</name>
    <dbReference type="NCBI Taxonomy" id="1967640"/>
    <lineage>
        <taxon>Eukaryota</taxon>
        <taxon>Fungi</taxon>
        <taxon>Dikarya</taxon>
        <taxon>Ascomycota</taxon>
        <taxon>Pezizomycotina</taxon>
        <taxon>Sordariomycetes</taxon>
        <taxon>Hypocreomycetidae</taxon>
        <taxon>Hypocreales</taxon>
        <taxon>Clavicipitaceae</taxon>
        <taxon>Claviceps</taxon>
    </lineage>
</organism>
<evidence type="ECO:0000256" key="1">
    <source>
        <dbReference type="SAM" id="MobiDB-lite"/>
    </source>
</evidence>
<proteinExistence type="predicted"/>
<name>A0A9P7U531_9HYPO</name>
<gene>
    <name evidence="2" type="ORF">E4U09_000680</name>
</gene>
<evidence type="ECO:0000313" key="2">
    <source>
        <dbReference type="EMBL" id="KAG6303195.1"/>
    </source>
</evidence>
<comment type="caution">
    <text evidence="2">The sequence shown here is derived from an EMBL/GenBank/DDBJ whole genome shotgun (WGS) entry which is preliminary data.</text>
</comment>
<accession>A0A9P7U531</accession>